<proteinExistence type="predicted"/>
<gene>
    <name evidence="1" type="ORF">EZS28_053536</name>
</gene>
<accession>A0A5J4R9T4</accession>
<reference evidence="1 2" key="1">
    <citation type="submission" date="2019-03" db="EMBL/GenBank/DDBJ databases">
        <title>Single cell metagenomics reveals metabolic interactions within the superorganism composed of flagellate Streblomastix strix and complex community of Bacteroidetes bacteria on its surface.</title>
        <authorList>
            <person name="Treitli S.C."/>
            <person name="Kolisko M."/>
            <person name="Husnik F."/>
            <person name="Keeling P."/>
            <person name="Hampl V."/>
        </authorList>
    </citation>
    <scope>NUCLEOTIDE SEQUENCE [LARGE SCALE GENOMIC DNA]</scope>
    <source>
        <strain evidence="1">ST1C</strain>
    </source>
</reference>
<evidence type="ECO:0000313" key="2">
    <source>
        <dbReference type="Proteomes" id="UP000324800"/>
    </source>
</evidence>
<dbReference type="EMBL" id="SNRW01042914">
    <property type="protein sequence ID" value="KAA6330104.1"/>
    <property type="molecule type" value="Genomic_DNA"/>
</dbReference>
<comment type="caution">
    <text evidence="1">The sequence shown here is derived from an EMBL/GenBank/DDBJ whole genome shotgun (WGS) entry which is preliminary data.</text>
</comment>
<feature type="non-terminal residue" evidence="1">
    <location>
        <position position="1"/>
    </location>
</feature>
<dbReference type="AlphaFoldDB" id="A0A5J4R9T4"/>
<sequence length="42" mass="4788">LLCYLNVLRLPELASSQRLAKNVVDRQNRFLLLSIITGLIGY</sequence>
<dbReference type="Proteomes" id="UP000324800">
    <property type="component" value="Unassembled WGS sequence"/>
</dbReference>
<name>A0A5J4R9T4_9EUKA</name>
<evidence type="ECO:0000313" key="1">
    <source>
        <dbReference type="EMBL" id="KAA6330104.1"/>
    </source>
</evidence>
<protein>
    <submittedName>
        <fullName evidence="1">Uncharacterized protein</fullName>
    </submittedName>
</protein>
<organism evidence="1 2">
    <name type="scientific">Streblomastix strix</name>
    <dbReference type="NCBI Taxonomy" id="222440"/>
    <lineage>
        <taxon>Eukaryota</taxon>
        <taxon>Metamonada</taxon>
        <taxon>Preaxostyla</taxon>
        <taxon>Oxymonadida</taxon>
        <taxon>Streblomastigidae</taxon>
        <taxon>Streblomastix</taxon>
    </lineage>
</organism>